<gene>
    <name evidence="1" type="ORF">PACLA_8A039295</name>
</gene>
<proteinExistence type="predicted"/>
<dbReference type="PRINTS" id="PR00449">
    <property type="entry name" value="RASTRNSFRMNG"/>
</dbReference>
<dbReference type="Proteomes" id="UP001152795">
    <property type="component" value="Unassembled WGS sequence"/>
</dbReference>
<accession>A0A7D9HP31</accession>
<dbReference type="GO" id="GO:0003924">
    <property type="term" value="F:GTPase activity"/>
    <property type="evidence" value="ECO:0007669"/>
    <property type="project" value="InterPro"/>
</dbReference>
<evidence type="ECO:0000313" key="2">
    <source>
        <dbReference type="Proteomes" id="UP001152795"/>
    </source>
</evidence>
<dbReference type="SUPFAM" id="SSF52540">
    <property type="entry name" value="P-loop containing nucleoside triphosphate hydrolases"/>
    <property type="match status" value="1"/>
</dbReference>
<reference evidence="1" key="1">
    <citation type="submission" date="2020-04" db="EMBL/GenBank/DDBJ databases">
        <authorList>
            <person name="Alioto T."/>
            <person name="Alioto T."/>
            <person name="Gomez Garrido J."/>
        </authorList>
    </citation>
    <scope>NUCLEOTIDE SEQUENCE</scope>
    <source>
        <strain evidence="1">A484AB</strain>
    </source>
</reference>
<organism evidence="1 2">
    <name type="scientific">Paramuricea clavata</name>
    <name type="common">Red gorgonian</name>
    <name type="synonym">Violescent sea-whip</name>
    <dbReference type="NCBI Taxonomy" id="317549"/>
    <lineage>
        <taxon>Eukaryota</taxon>
        <taxon>Metazoa</taxon>
        <taxon>Cnidaria</taxon>
        <taxon>Anthozoa</taxon>
        <taxon>Octocorallia</taxon>
        <taxon>Malacalcyonacea</taxon>
        <taxon>Plexauridae</taxon>
        <taxon>Paramuricea</taxon>
    </lineage>
</organism>
<dbReference type="AlphaFoldDB" id="A0A7D9HP31"/>
<dbReference type="EMBL" id="CACRXK020001005">
    <property type="protein sequence ID" value="CAB3986368.1"/>
    <property type="molecule type" value="Genomic_DNA"/>
</dbReference>
<dbReference type="Gene3D" id="3.40.50.300">
    <property type="entry name" value="P-loop containing nucleotide triphosphate hydrolases"/>
    <property type="match status" value="1"/>
</dbReference>
<dbReference type="InterPro" id="IPR001806">
    <property type="entry name" value="Small_GTPase"/>
</dbReference>
<evidence type="ECO:0000313" key="1">
    <source>
        <dbReference type="EMBL" id="CAB3986368.1"/>
    </source>
</evidence>
<name>A0A7D9HP31_PARCT</name>
<sequence length="84" mass="9125">MVILRAKCIVAGEASVGKSALVQTFGSDGSQFPKNYSMTAGVDLHTKVVNIPETNDSVEFYLYDSAGQEIFTDLVEQSVSLYWG</sequence>
<dbReference type="OrthoDB" id="265044at2759"/>
<dbReference type="GO" id="GO:0005525">
    <property type="term" value="F:GTP binding"/>
    <property type="evidence" value="ECO:0007669"/>
    <property type="project" value="InterPro"/>
</dbReference>
<keyword evidence="2" id="KW-1185">Reference proteome</keyword>
<protein>
    <submittedName>
        <fullName evidence="1">Intraflagellar transport 27 homolog</fullName>
    </submittedName>
</protein>
<dbReference type="InterPro" id="IPR027417">
    <property type="entry name" value="P-loop_NTPase"/>
</dbReference>
<comment type="caution">
    <text evidence="1">The sequence shown here is derived from an EMBL/GenBank/DDBJ whole genome shotgun (WGS) entry which is preliminary data.</text>
</comment>
<dbReference type="Pfam" id="PF00071">
    <property type="entry name" value="Ras"/>
    <property type="match status" value="1"/>
</dbReference>